<evidence type="ECO:0000313" key="3">
    <source>
        <dbReference type="Proteomes" id="UP000663181"/>
    </source>
</evidence>
<evidence type="ECO:0000256" key="1">
    <source>
        <dbReference type="SAM" id="SignalP"/>
    </source>
</evidence>
<dbReference type="RefSeq" id="WP_188800387.1">
    <property type="nucleotide sequence ID" value="NZ_BMIZ01000002.1"/>
</dbReference>
<feature type="chain" id="PRO_5045265660" evidence="1">
    <location>
        <begin position="21"/>
        <end position="159"/>
    </location>
</feature>
<dbReference type="Pfam" id="PF20101">
    <property type="entry name" value="DUF6491"/>
    <property type="match status" value="1"/>
</dbReference>
<feature type="signal peptide" evidence="1">
    <location>
        <begin position="1"/>
        <end position="20"/>
    </location>
</feature>
<dbReference type="EMBL" id="CP064030">
    <property type="protein sequence ID" value="QRN53156.1"/>
    <property type="molecule type" value="Genomic_DNA"/>
</dbReference>
<dbReference type="Proteomes" id="UP000663181">
    <property type="component" value="Chromosome"/>
</dbReference>
<keyword evidence="3" id="KW-1185">Reference proteome</keyword>
<evidence type="ECO:0000313" key="2">
    <source>
        <dbReference type="EMBL" id="QRN53156.1"/>
    </source>
</evidence>
<name>A0ABX7GRU9_9GAMM</name>
<keyword evidence="1" id="KW-0732">Signal</keyword>
<sequence length="159" mass="17467">MSTIRMVGAALLAVWMTACSNVPVAQRDQQRQQAYNAAAGAPIRSFRFMTRIWSWEPLSDSQLVVYTVPNTAYLLDVWTCPNLPWTQAIGLTSTLRSVSVNFDKVLTGRNYVPCTITKIRPINLAQLKIEQAAQREVDVQARDNGNGVAAPANGTSGNQ</sequence>
<dbReference type="InterPro" id="IPR045500">
    <property type="entry name" value="DUF6491"/>
</dbReference>
<proteinExistence type="predicted"/>
<dbReference type="PROSITE" id="PS51257">
    <property type="entry name" value="PROKAR_LIPOPROTEIN"/>
    <property type="match status" value="1"/>
</dbReference>
<gene>
    <name evidence="2" type="ORF">ISN74_17215</name>
</gene>
<protein>
    <submittedName>
        <fullName evidence="2">Uncharacterized protein</fullName>
    </submittedName>
</protein>
<reference evidence="2 3" key="1">
    <citation type="submission" date="2020-10" db="EMBL/GenBank/DDBJ databases">
        <title>Phylogeny of dyella-like bacteria.</title>
        <authorList>
            <person name="Fu J."/>
        </authorList>
    </citation>
    <scope>NUCLEOTIDE SEQUENCE [LARGE SCALE GENOMIC DNA]</scope>
    <source>
        <strain evidence="2 3">DHOB09</strain>
    </source>
</reference>
<accession>A0ABX7GRU9</accession>
<organism evidence="2 3">
    <name type="scientific">Dyella caseinilytica</name>
    <dbReference type="NCBI Taxonomy" id="1849581"/>
    <lineage>
        <taxon>Bacteria</taxon>
        <taxon>Pseudomonadati</taxon>
        <taxon>Pseudomonadota</taxon>
        <taxon>Gammaproteobacteria</taxon>
        <taxon>Lysobacterales</taxon>
        <taxon>Rhodanobacteraceae</taxon>
        <taxon>Dyella</taxon>
    </lineage>
</organism>